<evidence type="ECO:0000313" key="2">
    <source>
        <dbReference type="Proteomes" id="UP001151529"/>
    </source>
</evidence>
<proteinExistence type="predicted"/>
<dbReference type="OrthoDB" id="505263at2759"/>
<dbReference type="Proteomes" id="UP001151529">
    <property type="component" value="Chromosome 10"/>
</dbReference>
<comment type="caution">
    <text evidence="1">The sequence shown here is derived from an EMBL/GenBank/DDBJ whole genome shotgun (WGS) entry which is preliminary data.</text>
</comment>
<keyword evidence="2" id="KW-1185">Reference proteome</keyword>
<organism evidence="1 2">
    <name type="scientific">Salix viminalis</name>
    <name type="common">Common osier</name>
    <name type="synonym">Basket willow</name>
    <dbReference type="NCBI Taxonomy" id="40686"/>
    <lineage>
        <taxon>Eukaryota</taxon>
        <taxon>Viridiplantae</taxon>
        <taxon>Streptophyta</taxon>
        <taxon>Embryophyta</taxon>
        <taxon>Tracheophyta</taxon>
        <taxon>Spermatophyta</taxon>
        <taxon>Magnoliopsida</taxon>
        <taxon>eudicotyledons</taxon>
        <taxon>Gunneridae</taxon>
        <taxon>Pentapetalae</taxon>
        <taxon>rosids</taxon>
        <taxon>fabids</taxon>
        <taxon>Malpighiales</taxon>
        <taxon>Salicaceae</taxon>
        <taxon>Saliceae</taxon>
        <taxon>Salix</taxon>
    </lineage>
</organism>
<gene>
    <name evidence="1" type="ORF">OIU85_023264</name>
</gene>
<dbReference type="EMBL" id="JAPFFL010000006">
    <property type="protein sequence ID" value="KAJ6720022.1"/>
    <property type="molecule type" value="Genomic_DNA"/>
</dbReference>
<sequence length="313" mass="35834">MKATALHNLFTSPPPKTIHLLRPHQHQHQHQHQPPHVSFRISKGLLFSFCSSSGAIRAVERGRLSSIWDEKPYELLEEDVVTFLDPPKELIPLDPDSYNPAAYLWSKIEDIAEERRLRLLSLIKQPRLISRAWEIAGMRYEDAKLAKKCGSDLLCCEDGELSVEFYICRSNGGGMDVSWMKSFKMVIFRCGNGEVYGRFIGGSGLAQITKTFSPLYFKVAEQKEVMSTEQPCDLAYEFGDGHLDLCNYPRHFPRPEKHPYPFDDQVVIYIRHVGPGVLVGQAWQEGKELQQVPQKLCDEILMVKDYAPPREYP</sequence>
<dbReference type="PANTHER" id="PTHR37201:SF1">
    <property type="entry name" value="WD REPEAT PROTEIN"/>
    <property type="match status" value="1"/>
</dbReference>
<dbReference type="PANTHER" id="PTHR37201">
    <property type="entry name" value="WD REPEAT PROTEIN"/>
    <property type="match status" value="1"/>
</dbReference>
<protein>
    <submittedName>
        <fullName evidence="1">WD REPEAT PROTEIN</fullName>
    </submittedName>
</protein>
<name>A0A9Q0TY97_SALVM</name>
<evidence type="ECO:0000313" key="1">
    <source>
        <dbReference type="EMBL" id="KAJ6720022.1"/>
    </source>
</evidence>
<dbReference type="AlphaFoldDB" id="A0A9Q0TY97"/>
<reference evidence="1" key="2">
    <citation type="journal article" date="2023" name="Int. J. Mol. Sci.">
        <title>De Novo Assembly and Annotation of 11 Diverse Shrub Willow (Salix) Genomes Reveals Novel Gene Organization in Sex-Linked Regions.</title>
        <authorList>
            <person name="Hyden B."/>
            <person name="Feng K."/>
            <person name="Yates T.B."/>
            <person name="Jawdy S."/>
            <person name="Cereghino C."/>
            <person name="Smart L.B."/>
            <person name="Muchero W."/>
        </authorList>
    </citation>
    <scope>NUCLEOTIDE SEQUENCE [LARGE SCALE GENOMIC DNA]</scope>
    <source>
        <tissue evidence="1">Shoot tip</tissue>
    </source>
</reference>
<accession>A0A9Q0TY97</accession>
<reference evidence="1" key="1">
    <citation type="submission" date="2022-11" db="EMBL/GenBank/DDBJ databases">
        <authorList>
            <person name="Hyden B.L."/>
            <person name="Feng K."/>
            <person name="Yates T."/>
            <person name="Jawdy S."/>
            <person name="Smart L.B."/>
            <person name="Muchero W."/>
        </authorList>
    </citation>
    <scope>NUCLEOTIDE SEQUENCE</scope>
    <source>
        <tissue evidence="1">Shoot tip</tissue>
    </source>
</reference>